<accession>A0A7J6JHC7</accession>
<dbReference type="InParanoid" id="A0A7J6JHC7"/>
<sequence length="72" mass="7988">MAASKAGSLVAKVLGIDLEASTRHQTRELHEHVTNDISPYDTYYEEDPTVNEWLLEHVPTKDGSASSITTFL</sequence>
<dbReference type="AlphaFoldDB" id="A0A7J6JHC7"/>
<dbReference type="RefSeq" id="XP_066009529.1">
    <property type="nucleotide sequence ID" value="XM_066151272.1"/>
</dbReference>
<protein>
    <submittedName>
        <fullName evidence="1">Uncharacterized protein</fullName>
    </submittedName>
</protein>
<dbReference type="GeneID" id="90979736"/>
<comment type="caution">
    <text evidence="1">The sequence shown here is derived from an EMBL/GenBank/DDBJ whole genome shotgun (WGS) entry which is preliminary data.</text>
</comment>
<reference evidence="1 2" key="2">
    <citation type="submission" date="2020-04" db="EMBL/GenBank/DDBJ databases">
        <title>Genome sequencing and assembly of multiple isolates from the Colletotrichum gloeosporioides species complex.</title>
        <authorList>
            <person name="Gan P."/>
            <person name="Shirasu K."/>
        </authorList>
    </citation>
    <scope>NUCLEOTIDE SEQUENCE [LARGE SCALE GENOMIC DNA]</scope>
    <source>
        <strain evidence="1 2">Nara gc5</strain>
    </source>
</reference>
<dbReference type="Proteomes" id="UP000011096">
    <property type="component" value="Unassembled WGS sequence"/>
</dbReference>
<reference evidence="1 2" key="1">
    <citation type="submission" date="2012-08" db="EMBL/GenBank/DDBJ databases">
        <authorList>
            <person name="Gan P.H.P."/>
            <person name="Ikeda K."/>
            <person name="Irieda H."/>
            <person name="Narusaka M."/>
            <person name="O'Connell R.J."/>
            <person name="Narusaka Y."/>
            <person name="Takano Y."/>
            <person name="Kubo Y."/>
            <person name="Shirasu K."/>
        </authorList>
    </citation>
    <scope>NUCLEOTIDE SEQUENCE [LARGE SCALE GENOMIC DNA]</scope>
    <source>
        <strain evidence="1 2">Nara gc5</strain>
    </source>
</reference>
<proteinExistence type="predicted"/>
<gene>
    <name evidence="1" type="ORF">CGGC5_v004350</name>
</gene>
<evidence type="ECO:0000313" key="2">
    <source>
        <dbReference type="Proteomes" id="UP000011096"/>
    </source>
</evidence>
<dbReference type="EMBL" id="ANPB02000002">
    <property type="protein sequence ID" value="KAF4489611.1"/>
    <property type="molecule type" value="Genomic_DNA"/>
</dbReference>
<name>A0A7J6JHC7_COLFN</name>
<evidence type="ECO:0000313" key="1">
    <source>
        <dbReference type="EMBL" id="KAF4489611.1"/>
    </source>
</evidence>
<organism evidence="1 2">
    <name type="scientific">Colletotrichum fructicola (strain Nara gc5)</name>
    <name type="common">Anthracnose fungus</name>
    <name type="synonym">Colletotrichum gloeosporioides (strain Nara gc5)</name>
    <dbReference type="NCBI Taxonomy" id="1213859"/>
    <lineage>
        <taxon>Eukaryota</taxon>
        <taxon>Fungi</taxon>
        <taxon>Dikarya</taxon>
        <taxon>Ascomycota</taxon>
        <taxon>Pezizomycotina</taxon>
        <taxon>Sordariomycetes</taxon>
        <taxon>Hypocreomycetidae</taxon>
        <taxon>Glomerellales</taxon>
        <taxon>Glomerellaceae</taxon>
        <taxon>Colletotrichum</taxon>
        <taxon>Colletotrichum gloeosporioides species complex</taxon>
    </lineage>
</organism>
<keyword evidence="2" id="KW-1185">Reference proteome</keyword>